<dbReference type="HOGENOM" id="CLU_1617834_0_0_11"/>
<protein>
    <submittedName>
        <fullName evidence="2">Uncharacterized protein</fullName>
    </submittedName>
</protein>
<dbReference type="OrthoDB" id="3700158at2"/>
<feature type="compositionally biased region" description="Low complexity" evidence="1">
    <location>
        <begin position="128"/>
        <end position="142"/>
    </location>
</feature>
<dbReference type="AlphaFoldDB" id="H8G9T1"/>
<evidence type="ECO:0000256" key="1">
    <source>
        <dbReference type="SAM" id="MobiDB-lite"/>
    </source>
</evidence>
<reference evidence="2 3" key="1">
    <citation type="journal article" date="2012" name="Stand. Genomic Sci.">
        <title>Genome sequence of the soil bacterium Saccharomonospora azurea type strain (NA-128(T)).</title>
        <authorList>
            <person name="Klenk H.P."/>
            <person name="Held B."/>
            <person name="Lucas S."/>
            <person name="Lapidus A."/>
            <person name="Copeland A."/>
            <person name="Hammon N."/>
            <person name="Pitluck S."/>
            <person name="Goodwin L.A."/>
            <person name="Han C."/>
            <person name="Tapia R."/>
            <person name="Brambilla E.M."/>
            <person name="Potter G."/>
            <person name="Land M."/>
            <person name="Ivanova N."/>
            <person name="Rohde M."/>
            <person name="Goker M."/>
            <person name="Detter J.C."/>
            <person name="Kyrpides N.C."/>
            <person name="Woyke T."/>
        </authorList>
    </citation>
    <scope>NUCLEOTIDE SEQUENCE [LARGE SCALE GENOMIC DNA]</scope>
    <source>
        <strain evidence="2 3">NA-128</strain>
    </source>
</reference>
<name>H8G9T1_9PSEU</name>
<gene>
    <name evidence="2" type="ORF">SacazDRAFT_03722</name>
</gene>
<keyword evidence="3" id="KW-1185">Reference proteome</keyword>
<evidence type="ECO:0000313" key="2">
    <source>
        <dbReference type="EMBL" id="EHY90584.1"/>
    </source>
</evidence>
<sequence>MTGPDLSRDPRIAAAMAQLEQAELGLDRTISSAKQLDAKMAKSSLSPQDVEQIAEHARSKDAPKELRELQARIDKGDLSWNDIAAGRFLDDPQVRTALEGGVEGMRQAYAMIQEGHDLDDIIEPGGPPSATTPGPGTTPGPTREGGDPDDDDYFGGSVMQ</sequence>
<feature type="region of interest" description="Disordered" evidence="1">
    <location>
        <begin position="115"/>
        <end position="160"/>
    </location>
</feature>
<dbReference type="EMBL" id="CM001466">
    <property type="protein sequence ID" value="EHY90584.1"/>
    <property type="molecule type" value="Genomic_DNA"/>
</dbReference>
<dbReference type="RefSeq" id="WP_005444073.1">
    <property type="nucleotide sequence ID" value="NZ_CM001466.1"/>
</dbReference>
<proteinExistence type="predicted"/>
<dbReference type="Proteomes" id="UP000004705">
    <property type="component" value="Chromosome"/>
</dbReference>
<accession>H8G9T1</accession>
<evidence type="ECO:0000313" key="3">
    <source>
        <dbReference type="Proteomes" id="UP000004705"/>
    </source>
</evidence>
<organism evidence="2 3">
    <name type="scientific">Saccharomonospora azurea NA-128</name>
    <dbReference type="NCBI Taxonomy" id="882081"/>
    <lineage>
        <taxon>Bacteria</taxon>
        <taxon>Bacillati</taxon>
        <taxon>Actinomycetota</taxon>
        <taxon>Actinomycetes</taxon>
        <taxon>Pseudonocardiales</taxon>
        <taxon>Pseudonocardiaceae</taxon>
        <taxon>Saccharomonospora</taxon>
    </lineage>
</organism>